<name>A0AAV1SUL3_9ROSI</name>
<proteinExistence type="predicted"/>
<gene>
    <name evidence="1" type="ORF">DCAF_LOCUS27189</name>
</gene>
<accession>A0AAV1SUL3</accession>
<keyword evidence="2" id="KW-1185">Reference proteome</keyword>
<comment type="caution">
    <text evidence="1">The sequence shown here is derived from an EMBL/GenBank/DDBJ whole genome shotgun (WGS) entry which is preliminary data.</text>
</comment>
<dbReference type="Proteomes" id="UP001314170">
    <property type="component" value="Unassembled WGS sequence"/>
</dbReference>
<sequence>MKALELRTPLPQYRQNSSPKLPISIFVPLKPAIIISGRLKIAQKKIINRPIQSICRASGVRVGSK</sequence>
<evidence type="ECO:0000313" key="2">
    <source>
        <dbReference type="Proteomes" id="UP001314170"/>
    </source>
</evidence>
<dbReference type="EMBL" id="CAWUPB010001197">
    <property type="protein sequence ID" value="CAK7356908.1"/>
    <property type="molecule type" value="Genomic_DNA"/>
</dbReference>
<dbReference type="AlphaFoldDB" id="A0AAV1SUL3"/>
<organism evidence="1 2">
    <name type="scientific">Dovyalis caffra</name>
    <dbReference type="NCBI Taxonomy" id="77055"/>
    <lineage>
        <taxon>Eukaryota</taxon>
        <taxon>Viridiplantae</taxon>
        <taxon>Streptophyta</taxon>
        <taxon>Embryophyta</taxon>
        <taxon>Tracheophyta</taxon>
        <taxon>Spermatophyta</taxon>
        <taxon>Magnoliopsida</taxon>
        <taxon>eudicotyledons</taxon>
        <taxon>Gunneridae</taxon>
        <taxon>Pentapetalae</taxon>
        <taxon>rosids</taxon>
        <taxon>fabids</taxon>
        <taxon>Malpighiales</taxon>
        <taxon>Salicaceae</taxon>
        <taxon>Flacourtieae</taxon>
        <taxon>Dovyalis</taxon>
    </lineage>
</organism>
<protein>
    <submittedName>
        <fullName evidence="1">Uncharacterized protein</fullName>
    </submittedName>
</protein>
<evidence type="ECO:0000313" key="1">
    <source>
        <dbReference type="EMBL" id="CAK7356908.1"/>
    </source>
</evidence>
<reference evidence="1 2" key="1">
    <citation type="submission" date="2024-01" db="EMBL/GenBank/DDBJ databases">
        <authorList>
            <person name="Waweru B."/>
        </authorList>
    </citation>
    <scope>NUCLEOTIDE SEQUENCE [LARGE SCALE GENOMIC DNA]</scope>
</reference>